<dbReference type="InterPro" id="IPR021131">
    <property type="entry name" value="Ribosomal_uL15/eL18"/>
</dbReference>
<gene>
    <name evidence="4" type="primary">rplO</name>
    <name evidence="7" type="ORF">A3C11_02850</name>
</gene>
<evidence type="ECO:0000259" key="6">
    <source>
        <dbReference type="Pfam" id="PF00828"/>
    </source>
</evidence>
<comment type="caution">
    <text evidence="7">The sequence shown here is derived from an EMBL/GenBank/DDBJ whole genome shotgun (WGS) entry which is preliminary data.</text>
</comment>
<sequence>MQLHTLKRNTKRRHGQRIGRGGKRGTTAGRGTKGQKSRAGHKIRPQIRDTIKRIPKLRGHKFRSFQEKTRAISLDTLAHNFSNGDIISMEVLVKKNLVRSIHGALPPVKILGGTLDKKLSVVKIPVSKSARAMIEKAGGSVDN</sequence>
<dbReference type="Proteomes" id="UP000177362">
    <property type="component" value="Unassembled WGS sequence"/>
</dbReference>
<comment type="subunit">
    <text evidence="4">Part of the 50S ribosomal subunit.</text>
</comment>
<dbReference type="Pfam" id="PF00828">
    <property type="entry name" value="Ribosomal_L27A"/>
    <property type="match status" value="1"/>
</dbReference>
<accession>A0A1G2KPJ6</accession>
<keyword evidence="2 4" id="KW-0689">Ribosomal protein</keyword>
<keyword evidence="3 4" id="KW-0687">Ribonucleoprotein</keyword>
<protein>
    <recommendedName>
        <fullName evidence="4">Large ribosomal subunit protein uL15</fullName>
    </recommendedName>
</protein>
<dbReference type="AlphaFoldDB" id="A0A1G2KPJ6"/>
<dbReference type="STRING" id="1802271.A3C11_02850"/>
<keyword evidence="4" id="KW-0694">RNA-binding</keyword>
<evidence type="ECO:0000256" key="1">
    <source>
        <dbReference type="ARBA" id="ARBA00007320"/>
    </source>
</evidence>
<name>A0A1G2KPJ6_9BACT</name>
<dbReference type="HAMAP" id="MF_01341">
    <property type="entry name" value="Ribosomal_uL15"/>
    <property type="match status" value="1"/>
</dbReference>
<dbReference type="GO" id="GO:0006412">
    <property type="term" value="P:translation"/>
    <property type="evidence" value="ECO:0007669"/>
    <property type="project" value="UniProtKB-UniRule"/>
</dbReference>
<evidence type="ECO:0000313" key="7">
    <source>
        <dbReference type="EMBL" id="OHA00572.1"/>
    </source>
</evidence>
<proteinExistence type="inferred from homology"/>
<keyword evidence="4" id="KW-0699">rRNA-binding</keyword>
<evidence type="ECO:0000256" key="2">
    <source>
        <dbReference type="ARBA" id="ARBA00022980"/>
    </source>
</evidence>
<dbReference type="InterPro" id="IPR036227">
    <property type="entry name" value="Ribosomal_uL15/eL18_sf"/>
</dbReference>
<organism evidence="7 8">
    <name type="scientific">Candidatus Sungbacteria bacterium RIFCSPHIGHO2_02_FULL_49_12</name>
    <dbReference type="NCBI Taxonomy" id="1802271"/>
    <lineage>
        <taxon>Bacteria</taxon>
        <taxon>Candidatus Sungiibacteriota</taxon>
    </lineage>
</organism>
<dbReference type="PANTHER" id="PTHR12934">
    <property type="entry name" value="50S RIBOSOMAL PROTEIN L15"/>
    <property type="match status" value="1"/>
</dbReference>
<feature type="domain" description="Large ribosomal subunit protein uL15/eL18" evidence="6">
    <location>
        <begin position="72"/>
        <end position="141"/>
    </location>
</feature>
<comment type="function">
    <text evidence="4">Binds to the 23S rRNA.</text>
</comment>
<evidence type="ECO:0000256" key="4">
    <source>
        <dbReference type="HAMAP-Rule" id="MF_01341"/>
    </source>
</evidence>
<dbReference type="EMBL" id="MHQJ01000042">
    <property type="protein sequence ID" value="OHA00572.1"/>
    <property type="molecule type" value="Genomic_DNA"/>
</dbReference>
<evidence type="ECO:0000313" key="8">
    <source>
        <dbReference type="Proteomes" id="UP000177362"/>
    </source>
</evidence>
<dbReference type="Gene3D" id="3.100.10.10">
    <property type="match status" value="1"/>
</dbReference>
<dbReference type="PANTHER" id="PTHR12934:SF11">
    <property type="entry name" value="LARGE RIBOSOMAL SUBUNIT PROTEIN UL15M"/>
    <property type="match status" value="1"/>
</dbReference>
<feature type="region of interest" description="Disordered" evidence="5">
    <location>
        <begin position="1"/>
        <end position="44"/>
    </location>
</feature>
<evidence type="ECO:0000256" key="5">
    <source>
        <dbReference type="SAM" id="MobiDB-lite"/>
    </source>
</evidence>
<dbReference type="GO" id="GO:0022625">
    <property type="term" value="C:cytosolic large ribosomal subunit"/>
    <property type="evidence" value="ECO:0007669"/>
    <property type="project" value="TreeGrafter"/>
</dbReference>
<dbReference type="InterPro" id="IPR030878">
    <property type="entry name" value="Ribosomal_uL15"/>
</dbReference>
<comment type="similarity">
    <text evidence="1 4">Belongs to the universal ribosomal protein uL15 family.</text>
</comment>
<dbReference type="InterPro" id="IPR005749">
    <property type="entry name" value="Ribosomal_uL15_bac-type"/>
</dbReference>
<feature type="compositionally biased region" description="Basic residues" evidence="5">
    <location>
        <begin position="33"/>
        <end position="44"/>
    </location>
</feature>
<dbReference type="SUPFAM" id="SSF52080">
    <property type="entry name" value="Ribosomal proteins L15p and L18e"/>
    <property type="match status" value="1"/>
</dbReference>
<evidence type="ECO:0000256" key="3">
    <source>
        <dbReference type="ARBA" id="ARBA00023274"/>
    </source>
</evidence>
<dbReference type="GO" id="GO:0003735">
    <property type="term" value="F:structural constituent of ribosome"/>
    <property type="evidence" value="ECO:0007669"/>
    <property type="project" value="InterPro"/>
</dbReference>
<dbReference type="GO" id="GO:0019843">
    <property type="term" value="F:rRNA binding"/>
    <property type="evidence" value="ECO:0007669"/>
    <property type="project" value="UniProtKB-UniRule"/>
</dbReference>
<feature type="compositionally biased region" description="Basic residues" evidence="5">
    <location>
        <begin position="1"/>
        <end position="23"/>
    </location>
</feature>
<reference evidence="7 8" key="1">
    <citation type="journal article" date="2016" name="Nat. Commun.">
        <title>Thousands of microbial genomes shed light on interconnected biogeochemical processes in an aquifer system.</title>
        <authorList>
            <person name="Anantharaman K."/>
            <person name="Brown C.T."/>
            <person name="Hug L.A."/>
            <person name="Sharon I."/>
            <person name="Castelle C.J."/>
            <person name="Probst A.J."/>
            <person name="Thomas B.C."/>
            <person name="Singh A."/>
            <person name="Wilkins M.J."/>
            <person name="Karaoz U."/>
            <person name="Brodie E.L."/>
            <person name="Williams K.H."/>
            <person name="Hubbard S.S."/>
            <person name="Banfield J.F."/>
        </authorList>
    </citation>
    <scope>NUCLEOTIDE SEQUENCE [LARGE SCALE GENOMIC DNA]</scope>
</reference>